<dbReference type="Proteomes" id="UP000006810">
    <property type="component" value="Chromosome"/>
</dbReference>
<accession>C4XED9</accession>
<evidence type="ECO:0008006" key="4">
    <source>
        <dbReference type="Google" id="ProtNLM"/>
    </source>
</evidence>
<dbReference type="EMBL" id="AP009608">
    <property type="protein sequence ID" value="BAH69511.1"/>
    <property type="molecule type" value="Genomic_DNA"/>
</dbReference>
<dbReference type="eggNOG" id="ENOG5030M8W">
    <property type="taxonomic scope" value="Bacteria"/>
</dbReference>
<proteinExistence type="predicted"/>
<keyword evidence="1" id="KW-1133">Transmembrane helix</keyword>
<feature type="transmembrane region" description="Helical" evidence="1">
    <location>
        <begin position="171"/>
        <end position="196"/>
    </location>
</feature>
<dbReference type="KEGG" id="mfp:MBIO_0246"/>
<dbReference type="PATRIC" id="fig|496833.3.peg.669"/>
<dbReference type="AlphaFoldDB" id="C4XED9"/>
<evidence type="ECO:0000313" key="2">
    <source>
        <dbReference type="EMBL" id="BAH69511.1"/>
    </source>
</evidence>
<sequence length="212" mass="25030">MDKDNVWYSKYKWSYFPLFFCSIPYFLFPIYLINQNKNLNKILIDFVSFTSLYGGISIMIFIPNEVLNKSIFFDCHSMIHHGILMLIGIVLIFNNYSKFDKGNYIIHNLFMFLIMFSVVVILNEIFYQTAHKDLNKLQENYPNLLAISHHLNNHLTLLFEKIFSVKLNGNYWVITLLYPVINFVLALAVYSLIIIIKVSNKIPENKNKMSFQ</sequence>
<protein>
    <recommendedName>
        <fullName evidence="4">Integral membrane protein</fullName>
    </recommendedName>
</protein>
<evidence type="ECO:0000313" key="3">
    <source>
        <dbReference type="Proteomes" id="UP000006810"/>
    </source>
</evidence>
<keyword evidence="1" id="KW-0472">Membrane</keyword>
<name>C4XED9_MYCFP</name>
<reference evidence="2 3" key="1">
    <citation type="journal article" date="2009" name="Curr. Microbiol.">
        <title>Molecular cloning and expression of a novel cholinephosphotransferase involved in glycoglycerophospholipid biosynthesis of Mycoplasma fermentans.</title>
        <authorList>
            <person name="Ishida N."/>
            <person name="Irikura D."/>
            <person name="Matsuda K."/>
            <person name="Sato S."/>
            <person name="Asano K."/>
        </authorList>
    </citation>
    <scope>NUCLEOTIDE SEQUENCE [LARGE SCALE GENOMIC DNA]</scope>
    <source>
        <strain evidence="3">ATCC 19989 / NBRC 14854 / NCTC 10117 / PG18</strain>
    </source>
</reference>
<dbReference type="HOGENOM" id="CLU_1480485_0_0_14"/>
<feature type="transmembrane region" description="Helical" evidence="1">
    <location>
        <begin position="15"/>
        <end position="33"/>
    </location>
</feature>
<feature type="transmembrane region" description="Helical" evidence="1">
    <location>
        <begin position="42"/>
        <end position="62"/>
    </location>
</feature>
<keyword evidence="1" id="KW-0812">Transmembrane</keyword>
<keyword evidence="3" id="KW-1185">Reference proteome</keyword>
<organism evidence="2 3">
    <name type="scientific">Mycoplasmopsis fermentans (strain ATCC 19989 / NBRC 14854 / NCTC 10117 / PG18)</name>
    <name type="common">Mycoplasma fermentans</name>
    <dbReference type="NCBI Taxonomy" id="496833"/>
    <lineage>
        <taxon>Bacteria</taxon>
        <taxon>Bacillati</taxon>
        <taxon>Mycoplasmatota</taxon>
        <taxon>Mycoplasmoidales</taxon>
        <taxon>Metamycoplasmataceae</taxon>
        <taxon>Mycoplasmopsis</taxon>
    </lineage>
</organism>
<feature type="transmembrane region" description="Helical" evidence="1">
    <location>
        <begin position="109"/>
        <end position="127"/>
    </location>
</feature>
<evidence type="ECO:0000256" key="1">
    <source>
        <dbReference type="SAM" id="Phobius"/>
    </source>
</evidence>
<feature type="transmembrane region" description="Helical" evidence="1">
    <location>
        <begin position="78"/>
        <end position="97"/>
    </location>
</feature>
<gene>
    <name evidence="2" type="ordered locus">MBIO_0246</name>
</gene>